<dbReference type="PROSITE" id="PS51202">
    <property type="entry name" value="RCK_C"/>
    <property type="match status" value="1"/>
</dbReference>
<dbReference type="GO" id="GO:0008324">
    <property type="term" value="F:monoatomic cation transmembrane transporter activity"/>
    <property type="evidence" value="ECO:0007669"/>
    <property type="project" value="InterPro"/>
</dbReference>
<feature type="domain" description="RCK C-terminal" evidence="2">
    <location>
        <begin position="135"/>
        <end position="220"/>
    </location>
</feature>
<sequence length="225" mass="25207">MKNQFVVIGLGRFGQSVTKTLIENENDVLAIDKDEQIVQEIAPQVTHAVQIDATDETALEQLGLHKFSHAIVGIGEDLQASILTTLMLKELNIAEITAKARDDHHGKVLSKIGADNIVFPERDMGDRLGNLLSSNNLIDYLELSSEYNMAEIRAPKAMDGCTLQKLNINKTYGCIIMAIKDENEEVNISPHIEDQIHQGDILTIIGKHKDIRRLQKDYREKSRPK</sequence>
<dbReference type="InterPro" id="IPR003148">
    <property type="entry name" value="RCK_N"/>
</dbReference>
<protein>
    <submittedName>
        <fullName evidence="3">Trk system potassium uptake protein TrkA</fullName>
    </submittedName>
</protein>
<dbReference type="Proteomes" id="UP000198853">
    <property type="component" value="Unassembled WGS sequence"/>
</dbReference>
<dbReference type="PANTHER" id="PTHR43833:SF7">
    <property type="entry name" value="KTR SYSTEM POTASSIUM UPTAKE PROTEIN C"/>
    <property type="match status" value="1"/>
</dbReference>
<dbReference type="InterPro" id="IPR036721">
    <property type="entry name" value="RCK_C_sf"/>
</dbReference>
<dbReference type="AlphaFoldDB" id="A0A1G8M9L5"/>
<evidence type="ECO:0000259" key="2">
    <source>
        <dbReference type="PROSITE" id="PS51202"/>
    </source>
</evidence>
<reference evidence="3 4" key="1">
    <citation type="submission" date="2016-10" db="EMBL/GenBank/DDBJ databases">
        <authorList>
            <person name="de Groot N.N."/>
        </authorList>
    </citation>
    <scope>NUCLEOTIDE SEQUENCE [LARGE SCALE GENOMIC DNA]</scope>
    <source>
        <strain evidence="3 4">DSM 21771</strain>
    </source>
</reference>
<proteinExistence type="predicted"/>
<dbReference type="Pfam" id="PF02254">
    <property type="entry name" value="TrkA_N"/>
    <property type="match status" value="1"/>
</dbReference>
<dbReference type="EMBL" id="FNEN01000004">
    <property type="protein sequence ID" value="SDI64543.1"/>
    <property type="molecule type" value="Genomic_DNA"/>
</dbReference>
<dbReference type="PROSITE" id="PS51201">
    <property type="entry name" value="RCK_N"/>
    <property type="match status" value="1"/>
</dbReference>
<gene>
    <name evidence="3" type="ORF">SAMN04488123_10445</name>
</gene>
<name>A0A1G8M9L5_9BACI</name>
<dbReference type="GO" id="GO:0006813">
    <property type="term" value="P:potassium ion transport"/>
    <property type="evidence" value="ECO:0007669"/>
    <property type="project" value="InterPro"/>
</dbReference>
<organism evidence="3 4">
    <name type="scientific">Natribacillus halophilus</name>
    <dbReference type="NCBI Taxonomy" id="549003"/>
    <lineage>
        <taxon>Bacteria</taxon>
        <taxon>Bacillati</taxon>
        <taxon>Bacillota</taxon>
        <taxon>Bacilli</taxon>
        <taxon>Bacillales</taxon>
        <taxon>Bacillaceae</taxon>
        <taxon>Natribacillus</taxon>
    </lineage>
</organism>
<keyword evidence="4" id="KW-1185">Reference proteome</keyword>
<evidence type="ECO:0000313" key="3">
    <source>
        <dbReference type="EMBL" id="SDI64543.1"/>
    </source>
</evidence>
<accession>A0A1G8M9L5</accession>
<dbReference type="PANTHER" id="PTHR43833">
    <property type="entry name" value="POTASSIUM CHANNEL PROTEIN 2-RELATED-RELATED"/>
    <property type="match status" value="1"/>
</dbReference>
<dbReference type="Gene3D" id="3.40.50.720">
    <property type="entry name" value="NAD(P)-binding Rossmann-like Domain"/>
    <property type="match status" value="1"/>
</dbReference>
<evidence type="ECO:0000259" key="1">
    <source>
        <dbReference type="PROSITE" id="PS51201"/>
    </source>
</evidence>
<dbReference type="InterPro" id="IPR036291">
    <property type="entry name" value="NAD(P)-bd_dom_sf"/>
</dbReference>
<dbReference type="SUPFAM" id="SSF116726">
    <property type="entry name" value="TrkA C-terminal domain-like"/>
    <property type="match status" value="1"/>
</dbReference>
<dbReference type="SUPFAM" id="SSF51735">
    <property type="entry name" value="NAD(P)-binding Rossmann-fold domains"/>
    <property type="match status" value="1"/>
</dbReference>
<dbReference type="Pfam" id="PF02080">
    <property type="entry name" value="TrkA_C"/>
    <property type="match status" value="1"/>
</dbReference>
<feature type="domain" description="RCK N-terminal" evidence="1">
    <location>
        <begin position="2"/>
        <end position="119"/>
    </location>
</feature>
<dbReference type="RefSeq" id="WP_090397147.1">
    <property type="nucleotide sequence ID" value="NZ_FNEN01000004.1"/>
</dbReference>
<evidence type="ECO:0000313" key="4">
    <source>
        <dbReference type="Proteomes" id="UP000198853"/>
    </source>
</evidence>
<dbReference type="Gene3D" id="3.30.70.1450">
    <property type="entry name" value="Regulator of K+ conductance, C-terminal domain"/>
    <property type="match status" value="1"/>
</dbReference>
<dbReference type="InterPro" id="IPR006037">
    <property type="entry name" value="RCK_C"/>
</dbReference>
<dbReference type="InterPro" id="IPR050721">
    <property type="entry name" value="Trk_Ktr_HKT_K-transport"/>
</dbReference>
<dbReference type="OrthoDB" id="9776294at2"/>